<evidence type="ECO:0000313" key="5">
    <source>
        <dbReference type="Proteomes" id="UP001251528"/>
    </source>
</evidence>
<organism evidence="4 5">
    <name type="scientific">Conoideocrella luteorostrata</name>
    <dbReference type="NCBI Taxonomy" id="1105319"/>
    <lineage>
        <taxon>Eukaryota</taxon>
        <taxon>Fungi</taxon>
        <taxon>Dikarya</taxon>
        <taxon>Ascomycota</taxon>
        <taxon>Pezizomycotina</taxon>
        <taxon>Sordariomycetes</taxon>
        <taxon>Hypocreomycetidae</taxon>
        <taxon>Hypocreales</taxon>
        <taxon>Clavicipitaceae</taxon>
        <taxon>Conoideocrella</taxon>
    </lineage>
</organism>
<gene>
    <name evidence="4" type="ORF">QQS21_010979</name>
</gene>
<reference evidence="4" key="1">
    <citation type="submission" date="2023-06" db="EMBL/GenBank/DDBJ databases">
        <title>Conoideocrella luteorostrata (Hypocreales: Clavicipitaceae), a potential biocontrol fungus for elongate hemlock scale in United States Christmas tree production areas.</title>
        <authorList>
            <person name="Barrett H."/>
            <person name="Lovett B."/>
            <person name="Macias A.M."/>
            <person name="Stajich J.E."/>
            <person name="Kasson M.T."/>
        </authorList>
    </citation>
    <scope>NUCLEOTIDE SEQUENCE</scope>
    <source>
        <strain evidence="4">ARSEF 14590</strain>
    </source>
</reference>
<accession>A0AAJ0FNU2</accession>
<dbReference type="Proteomes" id="UP001251528">
    <property type="component" value="Unassembled WGS sequence"/>
</dbReference>
<name>A0AAJ0FNU2_9HYPO</name>
<evidence type="ECO:0000256" key="2">
    <source>
        <dbReference type="ARBA" id="ARBA00022857"/>
    </source>
</evidence>
<dbReference type="SUPFAM" id="SSF51735">
    <property type="entry name" value="NAD(P)-binding Rossmann-fold domains"/>
    <property type="match status" value="1"/>
</dbReference>
<sequence>MPLNFNKLRGSHVLVIGGTSGIGLGITEGVLSSGGTVTIASSSKERVESAVSRLRISFPSSKVAGTVIDLTAENIESSLSNLLGRAAEAQGRLKHIVYTAADAIPSAALASFSAETFTKATRLRVVVPFALAKVVASGDYLDKDRSSSIVLTGGNVAVRPIPDWALVNFIASGLEGAVRGLALDLAPIRVNLVAPGVVDTGLWGDEKARRELADDMKARMPTRIIGQVEDVVEAYLWLLKDGNATGTIARTESGNNLV</sequence>
<dbReference type="InterPro" id="IPR051122">
    <property type="entry name" value="SDR_DHRS6-like"/>
</dbReference>
<keyword evidence="3" id="KW-0560">Oxidoreductase</keyword>
<dbReference type="Gene3D" id="3.40.50.720">
    <property type="entry name" value="NAD(P)-binding Rossmann-like Domain"/>
    <property type="match status" value="1"/>
</dbReference>
<dbReference type="InterPro" id="IPR002347">
    <property type="entry name" value="SDR_fam"/>
</dbReference>
<comment type="caution">
    <text evidence="4">The sequence shown here is derived from an EMBL/GenBank/DDBJ whole genome shotgun (WGS) entry which is preliminary data.</text>
</comment>
<dbReference type="EMBL" id="JASWJB010000345">
    <property type="protein sequence ID" value="KAK2591326.1"/>
    <property type="molecule type" value="Genomic_DNA"/>
</dbReference>
<dbReference type="CDD" id="cd05233">
    <property type="entry name" value="SDR_c"/>
    <property type="match status" value="1"/>
</dbReference>
<dbReference type="AlphaFoldDB" id="A0AAJ0FNU2"/>
<evidence type="ECO:0000256" key="1">
    <source>
        <dbReference type="ARBA" id="ARBA00006484"/>
    </source>
</evidence>
<dbReference type="InterPro" id="IPR057571">
    <property type="entry name" value="SDR_PhqE-like"/>
</dbReference>
<dbReference type="PANTHER" id="PTHR43477">
    <property type="entry name" value="DIHYDROANTICAPSIN 7-DEHYDROGENASE"/>
    <property type="match status" value="1"/>
</dbReference>
<evidence type="ECO:0000313" key="4">
    <source>
        <dbReference type="EMBL" id="KAK2591326.1"/>
    </source>
</evidence>
<dbReference type="PANTHER" id="PTHR43477:SF1">
    <property type="entry name" value="DIHYDROANTICAPSIN 7-DEHYDROGENASE"/>
    <property type="match status" value="1"/>
</dbReference>
<keyword evidence="2" id="KW-0521">NADP</keyword>
<keyword evidence="5" id="KW-1185">Reference proteome</keyword>
<proteinExistence type="inferred from homology"/>
<protein>
    <submittedName>
        <fullName evidence="4">Uncharacterized protein</fullName>
    </submittedName>
</protein>
<dbReference type="GO" id="GO:0016491">
    <property type="term" value="F:oxidoreductase activity"/>
    <property type="evidence" value="ECO:0007669"/>
    <property type="project" value="UniProtKB-KW"/>
</dbReference>
<dbReference type="PRINTS" id="PR00081">
    <property type="entry name" value="GDHRDH"/>
</dbReference>
<comment type="similarity">
    <text evidence="1">Belongs to the short-chain dehydrogenases/reductases (SDR) family.</text>
</comment>
<evidence type="ECO:0000256" key="3">
    <source>
        <dbReference type="ARBA" id="ARBA00023002"/>
    </source>
</evidence>
<dbReference type="Pfam" id="PF23441">
    <property type="entry name" value="SDR"/>
    <property type="match status" value="1"/>
</dbReference>
<dbReference type="InterPro" id="IPR036291">
    <property type="entry name" value="NAD(P)-bd_dom_sf"/>
</dbReference>